<dbReference type="Proteomes" id="UP000828941">
    <property type="component" value="Chromosome 13"/>
</dbReference>
<sequence length="732" mass="82708">MFCAMAAKLQSLAYSSRTPFRVYLSACISSSSCATHTEDVSVNVRNPKDSSEYEQHINVLRNKLVPENLIRVLDHTSDLNLAVRLFKWAALQKGFRHTANTYHQMILKLGMAGNVQEVGAFCLNLVKNRCRGAEEVLVALIHTFVRHCRINEAMTVFENMNLGIYKPPVEVFNVLLGVLVEESGDFQKVLYVYKEMVKAGIVPTVQTLNYLLEVLFATDRVELALDQFRRMNKKGCTPNSRTFEILVKGLIAKNRVDEAISVLEQIIELGCQLDLSFYTCTIPLFCRENKIEEGVKLYRMMKASNFAPDSLIYGVLVQCLCHNLQLDSAICLINEMMESEIPPAPNIFVDLVDCFCELCRINEAIWFLEDKHVLETPPHNALLEGCCDAGKVIEAYVLLETMSERNIADSYSWNIIIRWLCENGETRKAYELVGRMIRCSIILDSATYSAIIIGNCRLGKYENAMEVFDQVCARCWVLDFTSYSELVGGLCDFKETQEAAKVFSYMSMKKCSLDSFSFHKLIKCVCDSGQINKALRLWQLAYYSGTSCSTATHSTIMYELSKLGRTKDLFVFLSRMLIEGCNFDLEAYCILFQSMREQNQVKECVLFFNKMLNEGLLPDPDTLFDQLSFIANNSQLCMISAAIDKILSNGEVLSPAMHGLLINGLWKEGKRHEARQLLDLMLEKGWLPDAATHKLLIGCDGREERSLETLVSDNSSTHDSVSNILAEGLGDK</sequence>
<accession>A0ACB9KW57</accession>
<protein>
    <submittedName>
        <fullName evidence="1">Uncharacterized protein</fullName>
    </submittedName>
</protein>
<name>A0ACB9KW57_BAUVA</name>
<proteinExistence type="predicted"/>
<reference evidence="1 2" key="1">
    <citation type="journal article" date="2022" name="DNA Res.">
        <title>Chromosomal-level genome assembly of the orchid tree Bauhinia variegata (Leguminosae; Cercidoideae) supports the allotetraploid origin hypothesis of Bauhinia.</title>
        <authorList>
            <person name="Zhong Y."/>
            <person name="Chen Y."/>
            <person name="Zheng D."/>
            <person name="Pang J."/>
            <person name="Liu Y."/>
            <person name="Luo S."/>
            <person name="Meng S."/>
            <person name="Qian L."/>
            <person name="Wei D."/>
            <person name="Dai S."/>
            <person name="Zhou R."/>
        </authorList>
    </citation>
    <scope>NUCLEOTIDE SEQUENCE [LARGE SCALE GENOMIC DNA]</scope>
    <source>
        <strain evidence="1">BV-YZ2020</strain>
    </source>
</reference>
<comment type="caution">
    <text evidence="1">The sequence shown here is derived from an EMBL/GenBank/DDBJ whole genome shotgun (WGS) entry which is preliminary data.</text>
</comment>
<evidence type="ECO:0000313" key="2">
    <source>
        <dbReference type="Proteomes" id="UP000828941"/>
    </source>
</evidence>
<evidence type="ECO:0000313" key="1">
    <source>
        <dbReference type="EMBL" id="KAI4301661.1"/>
    </source>
</evidence>
<organism evidence="1 2">
    <name type="scientific">Bauhinia variegata</name>
    <name type="common">Purple orchid tree</name>
    <name type="synonym">Phanera variegata</name>
    <dbReference type="NCBI Taxonomy" id="167791"/>
    <lineage>
        <taxon>Eukaryota</taxon>
        <taxon>Viridiplantae</taxon>
        <taxon>Streptophyta</taxon>
        <taxon>Embryophyta</taxon>
        <taxon>Tracheophyta</taxon>
        <taxon>Spermatophyta</taxon>
        <taxon>Magnoliopsida</taxon>
        <taxon>eudicotyledons</taxon>
        <taxon>Gunneridae</taxon>
        <taxon>Pentapetalae</taxon>
        <taxon>rosids</taxon>
        <taxon>fabids</taxon>
        <taxon>Fabales</taxon>
        <taxon>Fabaceae</taxon>
        <taxon>Cercidoideae</taxon>
        <taxon>Cercideae</taxon>
        <taxon>Bauhiniinae</taxon>
        <taxon>Bauhinia</taxon>
    </lineage>
</organism>
<gene>
    <name evidence="1" type="ORF">L6164_034914</name>
</gene>
<keyword evidence="2" id="KW-1185">Reference proteome</keyword>
<dbReference type="EMBL" id="CM039438">
    <property type="protein sequence ID" value="KAI4301661.1"/>
    <property type="molecule type" value="Genomic_DNA"/>
</dbReference>